<dbReference type="Proteomes" id="UP001253595">
    <property type="component" value="Unassembled WGS sequence"/>
</dbReference>
<dbReference type="InterPro" id="IPR033856">
    <property type="entry name" value="Trp_halogen"/>
</dbReference>
<keyword evidence="1" id="KW-0560">Oxidoreductase</keyword>
<name>A0ABU1UZ07_9GAMM</name>
<sequence length="505" mass="56787">MNKPIQKIVVAGGGTAGWMSAALLKKMLQQRVEIELVESEEIGIIGVGEATIPPIQTFNAVLGLNEAEFLRETRATIKMAIRFDNWKQRGDSYFHTFGAPGTTLGYSSFQHYWLRARQQGLSSAALWEFDLNYLCCNAGVFGKFNSKDPLYQLPYAYHFDSALYGRYLRKLSEQAGVVRTEGKISSVKINPDSGFVESLQMENGQQIAGDLFIDCSGMRGLLIQGALRTGYEEWGHWLPCDRALAVPSQRFEKTLPYTRAIAHKVGWQWRIPLTHRNGNGLVYSSQYLSDDEAAHILMNNLDSVALADPKPIQFKTGRTLQQWNKNVIAVGLSSGFLEPLESTSIHLIQSAIVRLAKNFPNAGFSAAQVNEYNQDSKREYETVRDFIILHYHLNERDDNDFWRYLRNMPIPERLAHKMALFRETGSVVNDAGDIFLDSSWLQVMLGQGIVPRDYHPSADLPPASELSAMLEQIATAKRKPLAQLPTHDDFLFQYAGVTREVTQGG</sequence>
<dbReference type="EMBL" id="JAVDVX010000004">
    <property type="protein sequence ID" value="MDR7090437.1"/>
    <property type="molecule type" value="Genomic_DNA"/>
</dbReference>
<dbReference type="Pfam" id="PF04820">
    <property type="entry name" value="Trp_halogenase"/>
    <property type="match status" value="1"/>
</dbReference>
<proteinExistence type="predicted"/>
<dbReference type="PANTHER" id="PTHR43747">
    <property type="entry name" value="FAD-BINDING PROTEIN"/>
    <property type="match status" value="1"/>
</dbReference>
<dbReference type="Gene3D" id="3.50.50.60">
    <property type="entry name" value="FAD/NAD(P)-binding domain"/>
    <property type="match status" value="1"/>
</dbReference>
<protein>
    <submittedName>
        <fullName evidence="1">Tryptophan halogenase</fullName>
        <ecNumber evidence="1">1.14.19.9</ecNumber>
    </submittedName>
</protein>
<organism evidence="1 2">
    <name type="scientific">Cellvibrio fibrivorans</name>
    <dbReference type="NCBI Taxonomy" id="126350"/>
    <lineage>
        <taxon>Bacteria</taxon>
        <taxon>Pseudomonadati</taxon>
        <taxon>Pseudomonadota</taxon>
        <taxon>Gammaproteobacteria</taxon>
        <taxon>Cellvibrionales</taxon>
        <taxon>Cellvibrionaceae</taxon>
        <taxon>Cellvibrio</taxon>
    </lineage>
</organism>
<dbReference type="InterPro" id="IPR036188">
    <property type="entry name" value="FAD/NAD-bd_sf"/>
</dbReference>
<dbReference type="SUPFAM" id="SSF51905">
    <property type="entry name" value="FAD/NAD(P)-binding domain"/>
    <property type="match status" value="1"/>
</dbReference>
<evidence type="ECO:0000313" key="2">
    <source>
        <dbReference type="Proteomes" id="UP001253595"/>
    </source>
</evidence>
<dbReference type="EC" id="1.14.19.9" evidence="1"/>
<gene>
    <name evidence="1" type="ORF">J2X05_002461</name>
</gene>
<dbReference type="RefSeq" id="WP_310072761.1">
    <property type="nucleotide sequence ID" value="NZ_JAVDVX010000004.1"/>
</dbReference>
<dbReference type="GO" id="GO:0016491">
    <property type="term" value="F:oxidoreductase activity"/>
    <property type="evidence" value="ECO:0007669"/>
    <property type="project" value="UniProtKB-KW"/>
</dbReference>
<dbReference type="PIRSF" id="PIRSF011396">
    <property type="entry name" value="Trp_halogenase"/>
    <property type="match status" value="1"/>
</dbReference>
<evidence type="ECO:0000313" key="1">
    <source>
        <dbReference type="EMBL" id="MDR7090437.1"/>
    </source>
</evidence>
<comment type="caution">
    <text evidence="1">The sequence shown here is derived from an EMBL/GenBank/DDBJ whole genome shotgun (WGS) entry which is preliminary data.</text>
</comment>
<keyword evidence="2" id="KW-1185">Reference proteome</keyword>
<dbReference type="InterPro" id="IPR006905">
    <property type="entry name" value="Flavin_halogenase"/>
</dbReference>
<dbReference type="InterPro" id="IPR050816">
    <property type="entry name" value="Flavin-dep_Halogenase_NPB"/>
</dbReference>
<accession>A0ABU1UZ07</accession>
<reference evidence="1 2" key="1">
    <citation type="submission" date="2023-07" db="EMBL/GenBank/DDBJ databases">
        <title>Sorghum-associated microbial communities from plants grown in Nebraska, USA.</title>
        <authorList>
            <person name="Schachtman D."/>
        </authorList>
    </citation>
    <scope>NUCLEOTIDE SEQUENCE [LARGE SCALE GENOMIC DNA]</scope>
    <source>
        <strain evidence="1 2">BE190</strain>
    </source>
</reference>
<dbReference type="PANTHER" id="PTHR43747:SF4">
    <property type="entry name" value="FLAVIN-DEPENDENT TRYPTOPHAN HALOGENASE"/>
    <property type="match status" value="1"/>
</dbReference>